<keyword evidence="1" id="KW-1133">Transmembrane helix</keyword>
<dbReference type="Pfam" id="PF10974">
    <property type="entry name" value="DUF2804"/>
    <property type="match status" value="1"/>
</dbReference>
<evidence type="ECO:0000256" key="1">
    <source>
        <dbReference type="SAM" id="Phobius"/>
    </source>
</evidence>
<keyword evidence="1" id="KW-0472">Membrane</keyword>
<gene>
    <name evidence="2" type="ORF">GCM10007924_07680</name>
</gene>
<sequence>MTKDTGKLIDEDGAIRHGFHTAPVGLVNYRDYRLRSPLRDILPTAERDRRFVHFHFMGFVSAGYYSGCSLTLASGVPTLFFYLYNRQTGNLLKRGVRLAAADADRISRNPDHGITELSGNGLTARFSCAGPEKSLSITLDGNDLLDVSFQDGAPAFDALRLVTPTGPNGWTYCQKVAGVPARGWLKQGGETTDLGANDAFAHHDFTAGFLRPDTFWNWACLTGRGGLGQAIGLNVSNGVNETGYSENAVWLDGRRFPLPQVMFHHDLDNLMRPWTVSSSGGEITLTFTPEGQYAARNGDIETPFDFNQLFGTFNGHVTLPGGDKIDIHALPGFCERQYAIWWI</sequence>
<dbReference type="EMBL" id="BSNF01000001">
    <property type="protein sequence ID" value="GLQ05547.1"/>
    <property type="molecule type" value="Genomic_DNA"/>
</dbReference>
<comment type="caution">
    <text evidence="2">The sequence shown here is derived from an EMBL/GenBank/DDBJ whole genome shotgun (WGS) entry which is preliminary data.</text>
</comment>
<protein>
    <recommendedName>
        <fullName evidence="4">AttH domain-containing protein</fullName>
    </recommendedName>
</protein>
<evidence type="ECO:0000313" key="2">
    <source>
        <dbReference type="EMBL" id="GLQ05547.1"/>
    </source>
</evidence>
<evidence type="ECO:0000313" key="3">
    <source>
        <dbReference type="Proteomes" id="UP001161409"/>
    </source>
</evidence>
<keyword evidence="3" id="KW-1185">Reference proteome</keyword>
<name>A0ABQ5U2I8_9PROT</name>
<organism evidence="2 3">
    <name type="scientific">Sneathiella chinensis</name>
    <dbReference type="NCBI Taxonomy" id="349750"/>
    <lineage>
        <taxon>Bacteria</taxon>
        <taxon>Pseudomonadati</taxon>
        <taxon>Pseudomonadota</taxon>
        <taxon>Alphaproteobacteria</taxon>
        <taxon>Sneathiellales</taxon>
        <taxon>Sneathiellaceae</taxon>
        <taxon>Sneathiella</taxon>
    </lineage>
</organism>
<reference evidence="2" key="1">
    <citation type="journal article" date="2014" name="Int. J. Syst. Evol. Microbiol.">
        <title>Complete genome of a new Firmicutes species belonging to the dominant human colonic microbiota ('Ruminococcus bicirculans') reveals two chromosomes and a selective capacity to utilize plant glucans.</title>
        <authorList>
            <consortium name="NISC Comparative Sequencing Program"/>
            <person name="Wegmann U."/>
            <person name="Louis P."/>
            <person name="Goesmann A."/>
            <person name="Henrissat B."/>
            <person name="Duncan S.H."/>
            <person name="Flint H.J."/>
        </authorList>
    </citation>
    <scope>NUCLEOTIDE SEQUENCE</scope>
    <source>
        <strain evidence="2">NBRC 103408</strain>
    </source>
</reference>
<dbReference type="RefSeq" id="WP_169559538.1">
    <property type="nucleotide sequence ID" value="NZ_BSNF01000001.1"/>
</dbReference>
<dbReference type="PANTHER" id="PTHR35868:SF4">
    <property type="entry name" value="DUF2804 DOMAIN-CONTAINING PROTEIN"/>
    <property type="match status" value="1"/>
</dbReference>
<proteinExistence type="predicted"/>
<evidence type="ECO:0008006" key="4">
    <source>
        <dbReference type="Google" id="ProtNLM"/>
    </source>
</evidence>
<feature type="transmembrane region" description="Helical" evidence="1">
    <location>
        <begin position="64"/>
        <end position="84"/>
    </location>
</feature>
<dbReference type="InterPro" id="IPR021243">
    <property type="entry name" value="DUF2804"/>
</dbReference>
<reference evidence="2" key="2">
    <citation type="submission" date="2023-01" db="EMBL/GenBank/DDBJ databases">
        <title>Draft genome sequence of Sneathiella chinensis strain NBRC 103408.</title>
        <authorList>
            <person name="Sun Q."/>
            <person name="Mori K."/>
        </authorList>
    </citation>
    <scope>NUCLEOTIDE SEQUENCE</scope>
    <source>
        <strain evidence="2">NBRC 103408</strain>
    </source>
</reference>
<dbReference type="Proteomes" id="UP001161409">
    <property type="component" value="Unassembled WGS sequence"/>
</dbReference>
<dbReference type="PANTHER" id="PTHR35868">
    <property type="entry name" value="DUF2804 DOMAIN-CONTAINING PROTEIN-RELATED"/>
    <property type="match status" value="1"/>
</dbReference>
<keyword evidence="1" id="KW-0812">Transmembrane</keyword>
<accession>A0ABQ5U2I8</accession>